<dbReference type="GO" id="GO:0004035">
    <property type="term" value="F:alkaline phosphatase activity"/>
    <property type="evidence" value="ECO:0007669"/>
    <property type="project" value="UniProtKB-EC"/>
</dbReference>
<dbReference type="SUPFAM" id="SSF56300">
    <property type="entry name" value="Metallo-dependent phosphatases"/>
    <property type="match status" value="1"/>
</dbReference>
<dbReference type="InterPro" id="IPR032093">
    <property type="entry name" value="PhoD_N"/>
</dbReference>
<dbReference type="PANTHER" id="PTHR43606:SF2">
    <property type="entry name" value="ALKALINE PHOSPHATASE FAMILY PROTEIN (AFU_ORTHOLOGUE AFUA_5G03860)"/>
    <property type="match status" value="1"/>
</dbReference>
<sequence>MIDRRSFFVLGLVSGIPARRVPSADPFTLGVASGDPDPGGFVLWTRLAPVPMAADGYGGMPDTAVQVEWEVAADPSFTRVMRRGTEEAVRHWAHSVHAEVAGLEPGREYWYRFRTGPYVSPVGHARTAPAPGSPVGTVTIALTSCANYQHGYFTAYARAAEERPDLIVHLGDYIYEYGKGEHAPPGGNVRDHEGPECRTLAGYRRRHALYKTDPDLREAHAAAPWVSVMDDHELSNNWMGRMTSGRRAAAFRAYYEHMPLRAEARPDGPRIRLYRRVRWGELLTLHMLDTRQYRDPLLCGAGFQTCPAADGKDRTIIGADQEKWLLDGFRGSGARWDLIGQQVFFGHRGRGDDDDGEVVRQDAWDGYSGSRTRVTQGWMEAGVRNAVVLTGDVHSHWAGDLALDYDDPGSRVVGTELAVTSVTSGGDGHGGTRERDRLLARNPHLRFHLRRRGYILLKIDPAALTAYFKTVPYVRLPGAPVSVAGTFAIADRMPGLVHQP</sequence>
<protein>
    <submittedName>
        <fullName evidence="3">Alkaline phosphatase D</fullName>
        <ecNumber evidence="3">3.1.3.1</ecNumber>
    </submittedName>
</protein>
<dbReference type="EC" id="3.1.3.1" evidence="3"/>
<dbReference type="CDD" id="cd07389">
    <property type="entry name" value="MPP_PhoD"/>
    <property type="match status" value="1"/>
</dbReference>
<dbReference type="RefSeq" id="WP_184981131.1">
    <property type="nucleotide sequence ID" value="NZ_BAAALO010000054.1"/>
</dbReference>
<reference evidence="3 4" key="1">
    <citation type="submission" date="2020-08" db="EMBL/GenBank/DDBJ databases">
        <title>Sequencing the genomes of 1000 actinobacteria strains.</title>
        <authorList>
            <person name="Klenk H.-P."/>
        </authorList>
    </citation>
    <scope>NUCLEOTIDE SEQUENCE [LARGE SCALE GENOMIC DNA]</scope>
    <source>
        <strain evidence="3 4">DSM 44936</strain>
    </source>
</reference>
<gene>
    <name evidence="3" type="ORF">BJ992_002840</name>
</gene>
<comment type="caution">
    <text evidence="3">The sequence shown here is derived from an EMBL/GenBank/DDBJ whole genome shotgun (WGS) entry which is preliminary data.</text>
</comment>
<dbReference type="Gene3D" id="2.60.40.380">
    <property type="entry name" value="Purple acid phosphatase-like, N-terminal"/>
    <property type="match status" value="1"/>
</dbReference>
<feature type="domain" description="PhoD-like phosphatase metallophosphatase" evidence="1">
    <location>
        <begin position="141"/>
        <end position="466"/>
    </location>
</feature>
<dbReference type="Pfam" id="PF09423">
    <property type="entry name" value="PhoD"/>
    <property type="match status" value="1"/>
</dbReference>
<evidence type="ECO:0000313" key="3">
    <source>
        <dbReference type="EMBL" id="MBB6473409.1"/>
    </source>
</evidence>
<evidence type="ECO:0000259" key="1">
    <source>
        <dbReference type="Pfam" id="PF09423"/>
    </source>
</evidence>
<dbReference type="Pfam" id="PF16655">
    <property type="entry name" value="PhoD_N"/>
    <property type="match status" value="1"/>
</dbReference>
<accession>A0A7X0IF30</accession>
<organism evidence="3 4">
    <name type="scientific">Sphaerisporangium rubeum</name>
    <dbReference type="NCBI Taxonomy" id="321317"/>
    <lineage>
        <taxon>Bacteria</taxon>
        <taxon>Bacillati</taxon>
        <taxon>Actinomycetota</taxon>
        <taxon>Actinomycetes</taxon>
        <taxon>Streptosporangiales</taxon>
        <taxon>Streptosporangiaceae</taxon>
        <taxon>Sphaerisporangium</taxon>
    </lineage>
</organism>
<dbReference type="InterPro" id="IPR018946">
    <property type="entry name" value="PhoD-like_MPP"/>
</dbReference>
<dbReference type="PANTHER" id="PTHR43606">
    <property type="entry name" value="PHOSPHATASE, PUTATIVE (AFU_ORTHOLOGUE AFUA_6G08710)-RELATED"/>
    <property type="match status" value="1"/>
</dbReference>
<keyword evidence="3" id="KW-0378">Hydrolase</keyword>
<dbReference type="InterPro" id="IPR029052">
    <property type="entry name" value="Metallo-depent_PP-like"/>
</dbReference>
<keyword evidence="4" id="KW-1185">Reference proteome</keyword>
<dbReference type="AlphaFoldDB" id="A0A7X0IF30"/>
<evidence type="ECO:0000259" key="2">
    <source>
        <dbReference type="Pfam" id="PF16655"/>
    </source>
</evidence>
<dbReference type="EMBL" id="JACHIU010000001">
    <property type="protein sequence ID" value="MBB6473409.1"/>
    <property type="molecule type" value="Genomic_DNA"/>
</dbReference>
<feature type="domain" description="Phospholipase D N-terminal" evidence="2">
    <location>
        <begin position="29"/>
        <end position="127"/>
    </location>
</feature>
<dbReference type="InterPro" id="IPR038607">
    <property type="entry name" value="PhoD-like_sf"/>
</dbReference>
<dbReference type="Proteomes" id="UP000555564">
    <property type="component" value="Unassembled WGS sequence"/>
</dbReference>
<dbReference type="Gene3D" id="3.60.21.70">
    <property type="entry name" value="PhoD-like phosphatase"/>
    <property type="match status" value="1"/>
</dbReference>
<proteinExistence type="predicted"/>
<evidence type="ECO:0000313" key="4">
    <source>
        <dbReference type="Proteomes" id="UP000555564"/>
    </source>
</evidence>
<name>A0A7X0IF30_9ACTN</name>
<dbReference type="InterPro" id="IPR052900">
    <property type="entry name" value="Phospholipid_Metab_Enz"/>
</dbReference>